<dbReference type="InParanoid" id="A0A0D0ARB0"/>
<evidence type="ECO:0000313" key="3">
    <source>
        <dbReference type="Proteomes" id="UP000054485"/>
    </source>
</evidence>
<dbReference type="AlphaFoldDB" id="A0A0D0ARB0"/>
<dbReference type="EMBL" id="KN835193">
    <property type="protein sequence ID" value="KIK44286.1"/>
    <property type="molecule type" value="Genomic_DNA"/>
</dbReference>
<accession>A0A0D0ARB0</accession>
<dbReference type="PANTHER" id="PTHR31252:SF11">
    <property type="entry name" value="DUF4419 DOMAIN-CONTAINING PROTEIN"/>
    <property type="match status" value="1"/>
</dbReference>
<dbReference type="Pfam" id="PF14388">
    <property type="entry name" value="DUF4419"/>
    <property type="match status" value="1"/>
</dbReference>
<dbReference type="HOGENOM" id="CLU_037155_2_0_1"/>
<dbReference type="PANTHER" id="PTHR31252">
    <property type="entry name" value="DUF4419 DOMAIN-CONTAINING PROTEIN"/>
    <property type="match status" value="1"/>
</dbReference>
<protein>
    <submittedName>
        <fullName evidence="2">Uncharacterized protein</fullName>
    </submittedName>
</protein>
<keyword evidence="3" id="KW-1185">Reference proteome</keyword>
<organism evidence="2 3">
    <name type="scientific">Suillus luteus UH-Slu-Lm8-n1</name>
    <dbReference type="NCBI Taxonomy" id="930992"/>
    <lineage>
        <taxon>Eukaryota</taxon>
        <taxon>Fungi</taxon>
        <taxon>Dikarya</taxon>
        <taxon>Basidiomycota</taxon>
        <taxon>Agaricomycotina</taxon>
        <taxon>Agaricomycetes</taxon>
        <taxon>Agaricomycetidae</taxon>
        <taxon>Boletales</taxon>
        <taxon>Suillineae</taxon>
        <taxon>Suillaceae</taxon>
        <taxon>Suillus</taxon>
    </lineage>
</organism>
<feature type="region of interest" description="Disordered" evidence="1">
    <location>
        <begin position="27"/>
        <end position="60"/>
    </location>
</feature>
<name>A0A0D0ARB0_9AGAM</name>
<gene>
    <name evidence="2" type="ORF">CY34DRAFT_802786</name>
</gene>
<reference evidence="2 3" key="1">
    <citation type="submission" date="2014-04" db="EMBL/GenBank/DDBJ databases">
        <authorList>
            <consortium name="DOE Joint Genome Institute"/>
            <person name="Kuo A."/>
            <person name="Ruytinx J."/>
            <person name="Rineau F."/>
            <person name="Colpaert J."/>
            <person name="Kohler A."/>
            <person name="Nagy L.G."/>
            <person name="Floudas D."/>
            <person name="Copeland A."/>
            <person name="Barry K.W."/>
            <person name="Cichocki N."/>
            <person name="Veneault-Fourrey C."/>
            <person name="LaButti K."/>
            <person name="Lindquist E.A."/>
            <person name="Lipzen A."/>
            <person name="Lundell T."/>
            <person name="Morin E."/>
            <person name="Murat C."/>
            <person name="Sun H."/>
            <person name="Tunlid A."/>
            <person name="Henrissat B."/>
            <person name="Grigoriev I.V."/>
            <person name="Hibbett D.S."/>
            <person name="Martin F."/>
            <person name="Nordberg H.P."/>
            <person name="Cantor M.N."/>
            <person name="Hua S.X."/>
        </authorList>
    </citation>
    <scope>NUCLEOTIDE SEQUENCE [LARGE SCALE GENOMIC DNA]</scope>
    <source>
        <strain evidence="2 3">UH-Slu-Lm8-n1</strain>
    </source>
</reference>
<evidence type="ECO:0000313" key="2">
    <source>
        <dbReference type="EMBL" id="KIK44286.1"/>
    </source>
</evidence>
<dbReference type="Proteomes" id="UP000054485">
    <property type="component" value="Unassembled WGS sequence"/>
</dbReference>
<feature type="region of interest" description="Disordered" evidence="1">
    <location>
        <begin position="444"/>
        <end position="469"/>
    </location>
</feature>
<dbReference type="STRING" id="930992.A0A0D0ARB0"/>
<feature type="compositionally biased region" description="Pro residues" evidence="1">
    <location>
        <begin position="33"/>
        <end position="43"/>
    </location>
</feature>
<dbReference type="OrthoDB" id="9978173at2759"/>
<dbReference type="InterPro" id="IPR025533">
    <property type="entry name" value="DUF4419"/>
</dbReference>
<proteinExistence type="predicted"/>
<evidence type="ECO:0000256" key="1">
    <source>
        <dbReference type="SAM" id="MobiDB-lite"/>
    </source>
</evidence>
<reference evidence="3" key="2">
    <citation type="submission" date="2015-01" db="EMBL/GenBank/DDBJ databases">
        <title>Evolutionary Origins and Diversification of the Mycorrhizal Mutualists.</title>
        <authorList>
            <consortium name="DOE Joint Genome Institute"/>
            <consortium name="Mycorrhizal Genomics Consortium"/>
            <person name="Kohler A."/>
            <person name="Kuo A."/>
            <person name="Nagy L.G."/>
            <person name="Floudas D."/>
            <person name="Copeland A."/>
            <person name="Barry K.W."/>
            <person name="Cichocki N."/>
            <person name="Veneault-Fourrey C."/>
            <person name="LaButti K."/>
            <person name="Lindquist E.A."/>
            <person name="Lipzen A."/>
            <person name="Lundell T."/>
            <person name="Morin E."/>
            <person name="Murat C."/>
            <person name="Riley R."/>
            <person name="Ohm R."/>
            <person name="Sun H."/>
            <person name="Tunlid A."/>
            <person name="Henrissat B."/>
            <person name="Grigoriev I.V."/>
            <person name="Hibbett D.S."/>
            <person name="Martin F."/>
        </authorList>
    </citation>
    <scope>NUCLEOTIDE SEQUENCE [LARGE SCALE GENOMIC DNA]</scope>
    <source>
        <strain evidence="3">UH-Slu-Lm8-n1</strain>
    </source>
</reference>
<sequence length="469" mass="52693">MGCIQSTTRFFWHTLLRGCQYIRGFKSTASSPSPTPPSSPPSPGMLNSKSSSDSSQTKCTPSITFSTASHNARPFPNIQDMSSLEFLKEACPDVHRYTQNILHSSMPSVPFTDVMPQRNGFVHTVLESYNQHRALIIRPDDVWLAIMTQFSCFVNGNAEAMRSLFVLHEGKKELSMIIRQKPGEEDWDLVVNMLVGNMNKQIQQNVIDPELRQWIIPDFSTTTPLDVLVSGMVMMATVKEYFTYRLMLLCGIPRVTLEGEKSDWTYILNRLEKLKEFGPQTNAWYRLLRPILLRFIKAFDDPDSKENLDFWSQVADYEGFGSGTVWLSGWITAFMVFDEKGLWTPDKFQKDSELIIDGVSYPLLDSAEIPAGYAQADVTLQREIGGVEYPTSLVGGMVGTKICSSGDKALSDAGERDSARPALAWWWVMKKDLPAEEEESYLVHSFDDDEDNEAPAGGCDFDADTVSEG</sequence>